<dbReference type="EMBL" id="JBHRSM010000018">
    <property type="protein sequence ID" value="MFC3086419.1"/>
    <property type="molecule type" value="Genomic_DNA"/>
</dbReference>
<reference evidence="2" key="1">
    <citation type="journal article" date="2019" name="Int. J. Syst. Evol. Microbiol.">
        <title>The Global Catalogue of Microorganisms (GCM) 10K type strain sequencing project: providing services to taxonomists for standard genome sequencing and annotation.</title>
        <authorList>
            <consortium name="The Broad Institute Genomics Platform"/>
            <consortium name="The Broad Institute Genome Sequencing Center for Infectious Disease"/>
            <person name="Wu L."/>
            <person name="Ma J."/>
        </authorList>
    </citation>
    <scope>NUCLEOTIDE SEQUENCE [LARGE SCALE GENOMIC DNA]</scope>
    <source>
        <strain evidence="2">KCTC 62102</strain>
    </source>
</reference>
<protein>
    <submittedName>
        <fullName evidence="1">Uncharacterized protein</fullName>
    </submittedName>
</protein>
<dbReference type="RefSeq" id="WP_197645295.1">
    <property type="nucleotide sequence ID" value="NZ_JAEACP010000013.1"/>
</dbReference>
<keyword evidence="2" id="KW-1185">Reference proteome</keyword>
<evidence type="ECO:0000313" key="2">
    <source>
        <dbReference type="Proteomes" id="UP001595445"/>
    </source>
</evidence>
<evidence type="ECO:0000313" key="1">
    <source>
        <dbReference type="EMBL" id="MFC3086419.1"/>
    </source>
</evidence>
<accession>A0ABV7DV75</accession>
<sequence length="141" mass="15802">MFTQVASHLCNRADWLMSGQIDRVAAGYRYPFPVWLGAGPVIVRTPAEAEAMLVLQRAIYLKRGVFALVPRIAALELPRGRGVRVWVDWEERALSPEQSRLASTIYYLTAESPGLMIEMVQNLTLSMPEFRPHFASLALSA</sequence>
<dbReference type="Proteomes" id="UP001595445">
    <property type="component" value="Unassembled WGS sequence"/>
</dbReference>
<comment type="caution">
    <text evidence="1">The sequence shown here is derived from an EMBL/GenBank/DDBJ whole genome shotgun (WGS) entry which is preliminary data.</text>
</comment>
<name>A0ABV7DV75_9RHOB</name>
<organism evidence="1 2">
    <name type="scientific">Tabrizicola soli</name>
    <dbReference type="NCBI Taxonomy" id="2185115"/>
    <lineage>
        <taxon>Bacteria</taxon>
        <taxon>Pseudomonadati</taxon>
        <taxon>Pseudomonadota</taxon>
        <taxon>Alphaproteobacteria</taxon>
        <taxon>Rhodobacterales</taxon>
        <taxon>Paracoccaceae</taxon>
        <taxon>Tabrizicola</taxon>
    </lineage>
</organism>
<proteinExistence type="predicted"/>
<gene>
    <name evidence="1" type="ORF">ACFOD6_10220</name>
</gene>